<comment type="caution">
    <text evidence="3">The sequence shown here is derived from an EMBL/GenBank/DDBJ whole genome shotgun (WGS) entry which is preliminary data.</text>
</comment>
<dbReference type="PANTHER" id="PTHR43569:SF2">
    <property type="entry name" value="AMIDOHYDROLASE-RELATED DOMAIN-CONTAINING PROTEIN"/>
    <property type="match status" value="1"/>
</dbReference>
<feature type="domain" description="Amidohydrolase-related" evidence="2">
    <location>
        <begin position="6"/>
        <end position="274"/>
    </location>
</feature>
<proteinExistence type="inferred from homology"/>
<evidence type="ECO:0000313" key="4">
    <source>
        <dbReference type="Proteomes" id="UP001428817"/>
    </source>
</evidence>
<dbReference type="InterPro" id="IPR052350">
    <property type="entry name" value="Metallo-dep_Lactonases"/>
</dbReference>
<evidence type="ECO:0000313" key="3">
    <source>
        <dbReference type="EMBL" id="GAA5164884.1"/>
    </source>
</evidence>
<keyword evidence="4" id="KW-1185">Reference proteome</keyword>
<dbReference type="RefSeq" id="WP_185062497.1">
    <property type="nucleotide sequence ID" value="NZ_BAABJP010000030.1"/>
</dbReference>
<protein>
    <submittedName>
        <fullName evidence="3">Amidohydrolase family protein</fullName>
    </submittedName>
</protein>
<dbReference type="SUPFAM" id="SSF51556">
    <property type="entry name" value="Metallo-dependent hydrolases"/>
    <property type="match status" value="1"/>
</dbReference>
<accession>A0ABP9QNH6</accession>
<organism evidence="3 4">
    <name type="scientific">Pseudonocardia eucalypti</name>
    <dbReference type="NCBI Taxonomy" id="648755"/>
    <lineage>
        <taxon>Bacteria</taxon>
        <taxon>Bacillati</taxon>
        <taxon>Actinomycetota</taxon>
        <taxon>Actinomycetes</taxon>
        <taxon>Pseudonocardiales</taxon>
        <taxon>Pseudonocardiaceae</taxon>
        <taxon>Pseudonocardia</taxon>
    </lineage>
</organism>
<comment type="similarity">
    <text evidence="1">Belongs to the metallo-dependent hydrolases superfamily.</text>
</comment>
<name>A0ABP9QNH6_9PSEU</name>
<reference evidence="4" key="1">
    <citation type="journal article" date="2019" name="Int. J. Syst. Evol. Microbiol.">
        <title>The Global Catalogue of Microorganisms (GCM) 10K type strain sequencing project: providing services to taxonomists for standard genome sequencing and annotation.</title>
        <authorList>
            <consortium name="The Broad Institute Genomics Platform"/>
            <consortium name="The Broad Institute Genome Sequencing Center for Infectious Disease"/>
            <person name="Wu L."/>
            <person name="Ma J."/>
        </authorList>
    </citation>
    <scope>NUCLEOTIDE SEQUENCE [LARGE SCALE GENOMIC DNA]</scope>
    <source>
        <strain evidence="4">JCM 18303</strain>
    </source>
</reference>
<dbReference type="Gene3D" id="3.20.20.140">
    <property type="entry name" value="Metal-dependent hydrolases"/>
    <property type="match status" value="1"/>
</dbReference>
<evidence type="ECO:0000256" key="1">
    <source>
        <dbReference type="ARBA" id="ARBA00038310"/>
    </source>
</evidence>
<dbReference type="InterPro" id="IPR032466">
    <property type="entry name" value="Metal_Hydrolase"/>
</dbReference>
<sequence>MTAPLVDTHVHLWDLDRSPYAWITPAHGPLHTTIGPGRTAAELQRAGVAKAVLVQADDTDADTDFLLEVAHREPWVAGVVGWVQLDAPDAARTRLDELAGEPALRGIRHLVHDDPRDDFLRLPEVRTSLRLLAERGLAFDVPDAWPRHLADVAGLAADLPELTVVLDHLGKPPADPADLPEWRRRFAAIAARPNTVAKVSGLQHLPAGSLRPVWDAALELFGPDRLAWGSDWPMTLGGDGYPGTLAVTMPLVDELTGDERAAVLGGTAGRIYRLEEVRG</sequence>
<dbReference type="EMBL" id="BAABJP010000030">
    <property type="protein sequence ID" value="GAA5164884.1"/>
    <property type="molecule type" value="Genomic_DNA"/>
</dbReference>
<gene>
    <name evidence="3" type="ORF">GCM10023321_54130</name>
</gene>
<dbReference type="Proteomes" id="UP001428817">
    <property type="component" value="Unassembled WGS sequence"/>
</dbReference>
<dbReference type="InterPro" id="IPR006680">
    <property type="entry name" value="Amidohydro-rel"/>
</dbReference>
<dbReference type="Pfam" id="PF04909">
    <property type="entry name" value="Amidohydro_2"/>
    <property type="match status" value="1"/>
</dbReference>
<dbReference type="PANTHER" id="PTHR43569">
    <property type="entry name" value="AMIDOHYDROLASE"/>
    <property type="match status" value="1"/>
</dbReference>
<evidence type="ECO:0000259" key="2">
    <source>
        <dbReference type="Pfam" id="PF04909"/>
    </source>
</evidence>